<dbReference type="EMBL" id="CP087977">
    <property type="protein sequence ID" value="UUZ44448.1"/>
    <property type="molecule type" value="Genomic_DNA"/>
</dbReference>
<protein>
    <submittedName>
        <fullName evidence="1">Phosphatase PAP2 family protein</fullName>
    </submittedName>
</protein>
<accession>A0AC61U3M4</accession>
<organism evidence="1 2">
    <name type="scientific">Janibacter limosus</name>
    <dbReference type="NCBI Taxonomy" id="53458"/>
    <lineage>
        <taxon>Bacteria</taxon>
        <taxon>Bacillati</taxon>
        <taxon>Actinomycetota</taxon>
        <taxon>Actinomycetes</taxon>
        <taxon>Micrococcales</taxon>
        <taxon>Intrasporangiaceae</taxon>
        <taxon>Janibacter</taxon>
    </lineage>
</organism>
<gene>
    <name evidence="1" type="ORF">LP422_18925</name>
</gene>
<evidence type="ECO:0000313" key="2">
    <source>
        <dbReference type="Proteomes" id="UP001059663"/>
    </source>
</evidence>
<proteinExistence type="predicted"/>
<dbReference type="Proteomes" id="UP001059663">
    <property type="component" value="Chromosome"/>
</dbReference>
<reference evidence="1" key="1">
    <citation type="submission" date="2021-11" db="EMBL/GenBank/DDBJ databases">
        <title>Study of the species diversity of bacterial strains isolated from a unique natural object - Shulgan-Tash cave (Bashkiria).</title>
        <authorList>
            <person name="Sazanova A.L."/>
            <person name="Chirak E.R."/>
            <person name="Safronova V.I."/>
        </authorList>
    </citation>
    <scope>NUCLEOTIDE SEQUENCE</scope>
    <source>
        <strain evidence="1">P1</strain>
    </source>
</reference>
<name>A0AC61U3M4_9MICO</name>
<sequence>MEEGDGAHAGVQRERGLLETLEEGETCSLAVATATQCDEVLEALVGRRCDDEIGHGGSSMPHNRWMPADRPVTLLRVVSAVLLMVATTLAVAALGEWVLIPSSAVRDVDARGVTHGIAALAGHPRWHDAAVLWALLSGPWFVYPVVAILGGVLAVRRRITARAAVVTVAIGLAGWGLGVWCKLLVERPRPIDAVVEVGGWSYPSGHSTNIAVGAVLVIALVRVIRSIWIRWGATLLALSGAALTAADRILLGVHNISDVVMGLVLGAAIALLGLAVLPSSPAPRSPTAPTDTASP</sequence>
<evidence type="ECO:0000313" key="1">
    <source>
        <dbReference type="EMBL" id="UUZ44448.1"/>
    </source>
</evidence>